<dbReference type="SUPFAM" id="SSF52317">
    <property type="entry name" value="Class I glutamine amidotransferase-like"/>
    <property type="match status" value="1"/>
</dbReference>
<evidence type="ECO:0000313" key="1">
    <source>
        <dbReference type="EMBL" id="QLL60923.1"/>
    </source>
</evidence>
<name>A0A859QBV0_9HYPH</name>
<dbReference type="KEGG" id="emx:FKV68_05350"/>
<reference evidence="1 2" key="1">
    <citation type="submission" date="2019-06" db="EMBL/GenBank/DDBJ databases">
        <title>Complete genome sequence of Ensifer mexicanus ITTG R7 isolated from nodules of Acacia angustissima (Mill.) Kuntze.</title>
        <authorList>
            <person name="Rincon-Rosales R."/>
            <person name="Rogel M.A."/>
            <person name="Guerrero G."/>
            <person name="Rincon-Molina C.I."/>
            <person name="Lopez-Lopez A."/>
            <person name="Martinez-Romero E."/>
        </authorList>
    </citation>
    <scope>NUCLEOTIDE SEQUENCE [LARGE SCALE GENOMIC DNA]</scope>
    <source>
        <strain evidence="1 2">ITTG R7</strain>
    </source>
</reference>
<dbReference type="AlphaFoldDB" id="A0A859QBV0"/>
<sequence>MRLAIVLTEGFADWECALLMATARTELGLDVLIATPGGTVVTSMGGLHITPHLPTKTLAPAEFDALVLCGGSTWETAAAPNLTAMIHAFHGKDRVVAGICGATLALAASGILNEADHTGNSAESLSAVAGYRGHQHYCDQPQALRSGRLVTAAGTAPVSFTAEIFHALGLGSAALDDYLSLYAKEHAVVPATR</sequence>
<dbReference type="GO" id="GO:0005737">
    <property type="term" value="C:cytoplasm"/>
    <property type="evidence" value="ECO:0007669"/>
    <property type="project" value="TreeGrafter"/>
</dbReference>
<protein>
    <submittedName>
        <fullName evidence="1">Glutamine amidotransferase</fullName>
    </submittedName>
</protein>
<keyword evidence="1" id="KW-0315">Glutamine amidotransferase</keyword>
<dbReference type="PANTHER" id="PTHR48094">
    <property type="entry name" value="PROTEIN/NUCLEIC ACID DEGLYCASE DJ-1-RELATED"/>
    <property type="match status" value="1"/>
</dbReference>
<dbReference type="PANTHER" id="PTHR48094:SF19">
    <property type="entry name" value="DJ-1_PFPI DOMAIN-CONTAINING PROTEIN"/>
    <property type="match status" value="1"/>
</dbReference>
<proteinExistence type="predicted"/>
<keyword evidence="2" id="KW-1185">Reference proteome</keyword>
<dbReference type="EMBL" id="CP041238">
    <property type="protein sequence ID" value="QLL60923.1"/>
    <property type="molecule type" value="Genomic_DNA"/>
</dbReference>
<gene>
    <name evidence="1" type="ORF">FKV68_05350</name>
</gene>
<dbReference type="GO" id="GO:0016740">
    <property type="term" value="F:transferase activity"/>
    <property type="evidence" value="ECO:0007669"/>
    <property type="project" value="UniProtKB-KW"/>
</dbReference>
<dbReference type="InterPro" id="IPR029062">
    <property type="entry name" value="Class_I_gatase-like"/>
</dbReference>
<dbReference type="InterPro" id="IPR002818">
    <property type="entry name" value="DJ-1/PfpI"/>
</dbReference>
<dbReference type="InterPro" id="IPR050325">
    <property type="entry name" value="Prot/Nucl_acid_deglycase"/>
</dbReference>
<accession>A0A859QBV0</accession>
<dbReference type="RefSeq" id="WP_180940483.1">
    <property type="nucleotide sequence ID" value="NZ_CP041238.1"/>
</dbReference>
<keyword evidence="1" id="KW-0808">Transferase</keyword>
<dbReference type="Pfam" id="PF01965">
    <property type="entry name" value="DJ-1_PfpI"/>
    <property type="match status" value="1"/>
</dbReference>
<dbReference type="Gene3D" id="3.40.50.880">
    <property type="match status" value="1"/>
</dbReference>
<evidence type="ECO:0000313" key="2">
    <source>
        <dbReference type="Proteomes" id="UP000510721"/>
    </source>
</evidence>
<dbReference type="Proteomes" id="UP000510721">
    <property type="component" value="Chromosome"/>
</dbReference>
<organism evidence="1 2">
    <name type="scientific">Sinorhizobium mexicanum</name>
    <dbReference type="NCBI Taxonomy" id="375549"/>
    <lineage>
        <taxon>Bacteria</taxon>
        <taxon>Pseudomonadati</taxon>
        <taxon>Pseudomonadota</taxon>
        <taxon>Alphaproteobacteria</taxon>
        <taxon>Hyphomicrobiales</taxon>
        <taxon>Rhizobiaceae</taxon>
        <taxon>Sinorhizobium/Ensifer group</taxon>
        <taxon>Sinorhizobium</taxon>
    </lineage>
</organism>